<keyword evidence="7" id="KW-0496">Mitochondrion</keyword>
<evidence type="ECO:0000256" key="6">
    <source>
        <dbReference type="ARBA" id="ARBA00023204"/>
    </source>
</evidence>
<evidence type="ECO:0000256" key="2">
    <source>
        <dbReference type="ARBA" id="ARBA00008184"/>
    </source>
</evidence>
<keyword evidence="10" id="KW-1185">Reference proteome</keyword>
<dbReference type="Gene3D" id="3.40.470.10">
    <property type="entry name" value="Uracil-DNA glycosylase-like domain"/>
    <property type="match status" value="1"/>
</dbReference>
<evidence type="ECO:0000256" key="3">
    <source>
        <dbReference type="ARBA" id="ARBA00012030"/>
    </source>
</evidence>
<proteinExistence type="inferred from homology"/>
<dbReference type="NCBIfam" id="NF003592">
    <property type="entry name" value="PRK05254.1-5"/>
    <property type="match status" value="1"/>
</dbReference>
<evidence type="ECO:0000259" key="8">
    <source>
        <dbReference type="SMART" id="SM00986"/>
    </source>
</evidence>
<sequence>MELRKRKKLSNTNEKVNYSKTKKLRVPETLSSNFRIENYLLDNEWKEILKDEFEKDYFLSINNILSLGYEKNCIRPDKELVFNVFNSTRLSDIKCVILGQDPYHDDGQAQGLAFSVPKNIKIPRTLQNIFAELKNDIPEFEHDESLGGCLEKWTQQGVFLLNAFLTVEAHKAGSHAKIGWDIFTNKIISLISDKKENCVFILWGNFAHKKENLIDAAKHKIIKCAHPSPLSFNKFFNSKCFSQTNEFLKEKGIEPIKWSLK</sequence>
<keyword evidence="5 7" id="KW-0378">Hydrolase</keyword>
<comment type="catalytic activity">
    <reaction evidence="1 7">
        <text>Hydrolyzes single-stranded DNA or mismatched double-stranded DNA and polynucleotides, releasing free uracil.</text>
        <dbReference type="EC" id="3.2.2.27"/>
    </reaction>
</comment>
<dbReference type="PANTHER" id="PTHR11264">
    <property type="entry name" value="URACIL-DNA GLYCOSYLASE"/>
    <property type="match status" value="1"/>
</dbReference>
<dbReference type="SMART" id="SM00986">
    <property type="entry name" value="UDG"/>
    <property type="match status" value="1"/>
</dbReference>
<protein>
    <recommendedName>
        <fullName evidence="3 7">Uracil-DNA glycosylase</fullName>
        <shortName evidence="7">UDG</shortName>
        <ecNumber evidence="3 7">3.2.2.27</ecNumber>
    </recommendedName>
</protein>
<dbReference type="FunFam" id="3.40.470.10:FF:000001">
    <property type="entry name" value="Uracil-DNA glycosylase"/>
    <property type="match status" value="1"/>
</dbReference>
<dbReference type="EC" id="3.2.2.27" evidence="3 7"/>
<dbReference type="InterPro" id="IPR002043">
    <property type="entry name" value="UDG_fam1"/>
</dbReference>
<evidence type="ECO:0000256" key="7">
    <source>
        <dbReference type="HAMAP-Rule" id="MF_03166"/>
    </source>
</evidence>
<evidence type="ECO:0000313" key="10">
    <source>
        <dbReference type="Proteomes" id="UP000663879"/>
    </source>
</evidence>
<name>A0A813MH69_9BILA</name>
<feature type="domain" description="Uracil-DNA glycosylase-like" evidence="8">
    <location>
        <begin position="86"/>
        <end position="248"/>
    </location>
</feature>
<dbReference type="CDD" id="cd10027">
    <property type="entry name" value="UDG-F1-like"/>
    <property type="match status" value="1"/>
</dbReference>
<dbReference type="NCBIfam" id="TIGR00628">
    <property type="entry name" value="ung"/>
    <property type="match status" value="1"/>
</dbReference>
<dbReference type="AlphaFoldDB" id="A0A813MH69"/>
<dbReference type="NCBIfam" id="NF003589">
    <property type="entry name" value="PRK05254.1-2"/>
    <property type="match status" value="1"/>
</dbReference>
<keyword evidence="7" id="KW-0539">Nucleus</keyword>
<dbReference type="SUPFAM" id="SSF52141">
    <property type="entry name" value="Uracil-DNA glycosylase-like"/>
    <property type="match status" value="1"/>
</dbReference>
<keyword evidence="6 7" id="KW-0234">DNA repair</keyword>
<dbReference type="GO" id="GO:0097510">
    <property type="term" value="P:base-excision repair, AP site formation via deaminated base removal"/>
    <property type="evidence" value="ECO:0007669"/>
    <property type="project" value="TreeGrafter"/>
</dbReference>
<dbReference type="GO" id="GO:0005739">
    <property type="term" value="C:mitochondrion"/>
    <property type="evidence" value="ECO:0007669"/>
    <property type="project" value="UniProtKB-SubCell"/>
</dbReference>
<dbReference type="SMART" id="SM00987">
    <property type="entry name" value="UreE_C"/>
    <property type="match status" value="1"/>
</dbReference>
<dbReference type="InterPro" id="IPR036895">
    <property type="entry name" value="Uracil-DNA_glycosylase-like_sf"/>
</dbReference>
<dbReference type="EMBL" id="CAJNOC010000188">
    <property type="protein sequence ID" value="CAF0724535.1"/>
    <property type="molecule type" value="Genomic_DNA"/>
</dbReference>
<gene>
    <name evidence="9" type="ORF">OXX778_LOCUS2422</name>
</gene>
<dbReference type="PANTHER" id="PTHR11264:SF7">
    <property type="entry name" value="URACIL-DNA GLYCOSYLASE"/>
    <property type="match status" value="1"/>
</dbReference>
<comment type="similarity">
    <text evidence="2 7">Belongs to the uracil-DNA glycosylase (UDG) superfamily. UNG family.</text>
</comment>
<evidence type="ECO:0000256" key="4">
    <source>
        <dbReference type="ARBA" id="ARBA00022763"/>
    </source>
</evidence>
<comment type="subcellular location">
    <subcellularLocation>
        <location evidence="7">Mitochondrion</location>
    </subcellularLocation>
    <subcellularLocation>
        <location evidence="7">Nucleus</location>
    </subcellularLocation>
</comment>
<dbReference type="Pfam" id="PF03167">
    <property type="entry name" value="UDG"/>
    <property type="match status" value="1"/>
</dbReference>
<dbReference type="InterPro" id="IPR005122">
    <property type="entry name" value="Uracil-DNA_glycosylase-like"/>
</dbReference>
<organism evidence="9 10">
    <name type="scientific">Brachionus calyciflorus</name>
    <dbReference type="NCBI Taxonomy" id="104777"/>
    <lineage>
        <taxon>Eukaryota</taxon>
        <taxon>Metazoa</taxon>
        <taxon>Spiralia</taxon>
        <taxon>Gnathifera</taxon>
        <taxon>Rotifera</taxon>
        <taxon>Eurotatoria</taxon>
        <taxon>Monogononta</taxon>
        <taxon>Pseudotrocha</taxon>
        <taxon>Ploima</taxon>
        <taxon>Brachionidae</taxon>
        <taxon>Brachionus</taxon>
    </lineage>
</organism>
<feature type="active site" description="Proton acceptor" evidence="7">
    <location>
        <position position="101"/>
    </location>
</feature>
<dbReference type="GO" id="GO:0005634">
    <property type="term" value="C:nucleus"/>
    <property type="evidence" value="ECO:0007669"/>
    <property type="project" value="UniProtKB-SubCell"/>
</dbReference>
<evidence type="ECO:0000256" key="1">
    <source>
        <dbReference type="ARBA" id="ARBA00001400"/>
    </source>
</evidence>
<keyword evidence="4 7" id="KW-0227">DNA damage</keyword>
<evidence type="ECO:0000256" key="5">
    <source>
        <dbReference type="ARBA" id="ARBA00022801"/>
    </source>
</evidence>
<accession>A0A813MH69</accession>
<dbReference type="NCBIfam" id="NF003588">
    <property type="entry name" value="PRK05254.1-1"/>
    <property type="match status" value="1"/>
</dbReference>
<comment type="caution">
    <text evidence="9">The sequence shown here is derived from an EMBL/GenBank/DDBJ whole genome shotgun (WGS) entry which is preliminary data.</text>
</comment>
<dbReference type="GO" id="GO:0004844">
    <property type="term" value="F:uracil DNA N-glycosylase activity"/>
    <property type="evidence" value="ECO:0007669"/>
    <property type="project" value="UniProtKB-UniRule"/>
</dbReference>
<comment type="function">
    <text evidence="7">Excises uracil residues from the DNA which can arise as a result of misincorporation of dUMP residues by DNA polymerase or due to deamination of cytosine.</text>
</comment>
<reference evidence="9" key="1">
    <citation type="submission" date="2021-02" db="EMBL/GenBank/DDBJ databases">
        <authorList>
            <person name="Nowell W R."/>
        </authorList>
    </citation>
    <scope>NUCLEOTIDE SEQUENCE</scope>
    <source>
        <strain evidence="9">Ploen Becks lab</strain>
    </source>
</reference>
<dbReference type="Proteomes" id="UP000663879">
    <property type="component" value="Unassembled WGS sequence"/>
</dbReference>
<dbReference type="OrthoDB" id="10031947at2759"/>
<evidence type="ECO:0000313" key="9">
    <source>
        <dbReference type="EMBL" id="CAF0724535.1"/>
    </source>
</evidence>
<dbReference type="HAMAP" id="MF_00148">
    <property type="entry name" value="UDG"/>
    <property type="match status" value="1"/>
</dbReference>